<sequence length="135" mass="14249">MKSRKGVRAAVTLAAAALGALAFDGTASAAPLPPGGGSWDHVWKGSSGDFTIYVKEYGDVVSICDTKADGKTPTVWVGPGNGHTTQYWFTAPGGKGACNTKSSSDGAKYRLKRGQKYTVTGCAWGCNTWDFRDRH</sequence>
<dbReference type="RefSeq" id="WP_167117423.1">
    <property type="nucleotide sequence ID" value="NZ_JAANOU010000001.1"/>
</dbReference>
<evidence type="ECO:0000256" key="1">
    <source>
        <dbReference type="SAM" id="SignalP"/>
    </source>
</evidence>
<evidence type="ECO:0000313" key="2">
    <source>
        <dbReference type="EMBL" id="NIH81548.1"/>
    </source>
</evidence>
<proteinExistence type="predicted"/>
<feature type="signal peptide" evidence="1">
    <location>
        <begin position="1"/>
        <end position="29"/>
    </location>
</feature>
<protein>
    <submittedName>
        <fullName evidence="2">Uncharacterized protein</fullName>
    </submittedName>
</protein>
<keyword evidence="3" id="KW-1185">Reference proteome</keyword>
<name>A0ABX0SX76_9PSEU</name>
<organism evidence="2 3">
    <name type="scientific">Amycolatopsis viridis</name>
    <dbReference type="NCBI Taxonomy" id="185678"/>
    <lineage>
        <taxon>Bacteria</taxon>
        <taxon>Bacillati</taxon>
        <taxon>Actinomycetota</taxon>
        <taxon>Actinomycetes</taxon>
        <taxon>Pseudonocardiales</taxon>
        <taxon>Pseudonocardiaceae</taxon>
        <taxon>Amycolatopsis</taxon>
    </lineage>
</organism>
<keyword evidence="1" id="KW-0732">Signal</keyword>
<reference evidence="2 3" key="1">
    <citation type="submission" date="2020-03" db="EMBL/GenBank/DDBJ databases">
        <title>Sequencing the genomes of 1000 actinobacteria strains.</title>
        <authorList>
            <person name="Klenk H.-P."/>
        </authorList>
    </citation>
    <scope>NUCLEOTIDE SEQUENCE [LARGE SCALE GENOMIC DNA]</scope>
    <source>
        <strain evidence="2 3">DSM 45668</strain>
    </source>
</reference>
<comment type="caution">
    <text evidence="2">The sequence shown here is derived from an EMBL/GenBank/DDBJ whole genome shotgun (WGS) entry which is preliminary data.</text>
</comment>
<dbReference type="EMBL" id="JAANOU010000001">
    <property type="protein sequence ID" value="NIH81548.1"/>
    <property type="molecule type" value="Genomic_DNA"/>
</dbReference>
<evidence type="ECO:0000313" key="3">
    <source>
        <dbReference type="Proteomes" id="UP000754495"/>
    </source>
</evidence>
<dbReference type="Proteomes" id="UP000754495">
    <property type="component" value="Unassembled WGS sequence"/>
</dbReference>
<feature type="chain" id="PRO_5045302877" evidence="1">
    <location>
        <begin position="30"/>
        <end position="135"/>
    </location>
</feature>
<gene>
    <name evidence="2" type="ORF">FHX46_004078</name>
</gene>
<accession>A0ABX0SX76</accession>